<keyword evidence="1" id="KW-0677">Repeat</keyword>
<dbReference type="Pfam" id="PF00515">
    <property type="entry name" value="TPR_1"/>
    <property type="match status" value="1"/>
</dbReference>
<accession>A0A8S1RPD2</accession>
<dbReference type="PROSITE" id="PS50293">
    <property type="entry name" value="TPR_REGION"/>
    <property type="match status" value="1"/>
</dbReference>
<keyword evidence="2 3" id="KW-0802">TPR repeat</keyword>
<evidence type="ECO:0000256" key="3">
    <source>
        <dbReference type="PROSITE-ProRule" id="PRU00339"/>
    </source>
</evidence>
<dbReference type="PROSITE" id="PS50005">
    <property type="entry name" value="TPR"/>
    <property type="match status" value="3"/>
</dbReference>
<feature type="repeat" description="TPR" evidence="3">
    <location>
        <begin position="55"/>
        <end position="88"/>
    </location>
</feature>
<dbReference type="Proteomes" id="UP000692954">
    <property type="component" value="Unassembled WGS sequence"/>
</dbReference>
<dbReference type="AlphaFoldDB" id="A0A8S1RPD2"/>
<evidence type="ECO:0000256" key="2">
    <source>
        <dbReference type="ARBA" id="ARBA00022803"/>
    </source>
</evidence>
<dbReference type="InterPro" id="IPR019734">
    <property type="entry name" value="TPR_rpt"/>
</dbReference>
<dbReference type="PANTHER" id="PTHR44943">
    <property type="entry name" value="CELLULOSE SYNTHASE OPERON PROTEIN C"/>
    <property type="match status" value="1"/>
</dbReference>
<dbReference type="SMART" id="SM00028">
    <property type="entry name" value="TPR"/>
    <property type="match status" value="4"/>
</dbReference>
<dbReference type="InterPro" id="IPR051685">
    <property type="entry name" value="Ycf3/AcsC/BcsC/TPR_MFPF"/>
</dbReference>
<keyword evidence="5" id="KW-1185">Reference proteome</keyword>
<gene>
    <name evidence="4" type="ORF">PSON_ATCC_30995.1.T2100017</name>
</gene>
<proteinExistence type="predicted"/>
<sequence>MLKLKLSSQHNKALSINPNQENAWANKEIALRNLNRYQEAINCYDQALSINSKDDNSWYNKGIALENLNNYQEAICCYEKALSINPTQDNAWTNQGNQLQNIIIGIALRNLNKYQEAINFYDQALSINSKDDNAWTDKDNQLLIIIIKELLQFYLNKYQEAICCYEKALSINPKIDNTWTKRVNYIQSHAIIKLFLFKLLLQNQNQKLIHQLNQGINQKLNNFAKQHWSKDQMKRITLVIMKLINQTGLKILVRNLQYFPQSKIQFKLIKIQSLVQLFEFANSKGKIQYVHS</sequence>
<dbReference type="PANTHER" id="PTHR44943:SF4">
    <property type="entry name" value="TPR REPEAT-CONTAINING PROTEIN MJ0798"/>
    <property type="match status" value="1"/>
</dbReference>
<reference evidence="4" key="1">
    <citation type="submission" date="2021-01" db="EMBL/GenBank/DDBJ databases">
        <authorList>
            <consortium name="Genoscope - CEA"/>
            <person name="William W."/>
        </authorList>
    </citation>
    <scope>NUCLEOTIDE SEQUENCE</scope>
</reference>
<feature type="repeat" description="TPR" evidence="3">
    <location>
        <begin position="21"/>
        <end position="54"/>
    </location>
</feature>
<protein>
    <recommendedName>
        <fullName evidence="6">Tetratricopeptide repeat protein</fullName>
    </recommendedName>
</protein>
<evidence type="ECO:0000313" key="4">
    <source>
        <dbReference type="EMBL" id="CAD8129202.1"/>
    </source>
</evidence>
<feature type="repeat" description="TPR" evidence="3">
    <location>
        <begin position="98"/>
        <end position="131"/>
    </location>
</feature>
<evidence type="ECO:0000313" key="5">
    <source>
        <dbReference type="Proteomes" id="UP000692954"/>
    </source>
</evidence>
<evidence type="ECO:0000256" key="1">
    <source>
        <dbReference type="ARBA" id="ARBA00022737"/>
    </source>
</evidence>
<dbReference type="OrthoDB" id="19588at2759"/>
<name>A0A8S1RPD2_9CILI</name>
<dbReference type="Pfam" id="PF13181">
    <property type="entry name" value="TPR_8"/>
    <property type="match status" value="3"/>
</dbReference>
<evidence type="ECO:0008006" key="6">
    <source>
        <dbReference type="Google" id="ProtNLM"/>
    </source>
</evidence>
<comment type="caution">
    <text evidence="4">The sequence shown here is derived from an EMBL/GenBank/DDBJ whole genome shotgun (WGS) entry which is preliminary data.</text>
</comment>
<dbReference type="EMBL" id="CAJJDN010000210">
    <property type="protein sequence ID" value="CAD8129202.1"/>
    <property type="molecule type" value="Genomic_DNA"/>
</dbReference>
<organism evidence="4 5">
    <name type="scientific">Paramecium sonneborni</name>
    <dbReference type="NCBI Taxonomy" id="65129"/>
    <lineage>
        <taxon>Eukaryota</taxon>
        <taxon>Sar</taxon>
        <taxon>Alveolata</taxon>
        <taxon>Ciliophora</taxon>
        <taxon>Intramacronucleata</taxon>
        <taxon>Oligohymenophorea</taxon>
        <taxon>Peniculida</taxon>
        <taxon>Parameciidae</taxon>
        <taxon>Paramecium</taxon>
    </lineage>
</organism>